<evidence type="ECO:0000313" key="2">
    <source>
        <dbReference type="EMBL" id="TDQ41443.1"/>
    </source>
</evidence>
<protein>
    <submittedName>
        <fullName evidence="2">Sugar phosphate isomerase/epimerase</fullName>
    </submittedName>
</protein>
<dbReference type="Pfam" id="PF01261">
    <property type="entry name" value="AP_endonuc_2"/>
    <property type="match status" value="1"/>
</dbReference>
<dbReference type="OrthoDB" id="256906at2"/>
<feature type="domain" description="Xylose isomerase-like TIM barrel" evidence="1">
    <location>
        <begin position="26"/>
        <end position="272"/>
    </location>
</feature>
<keyword evidence="2" id="KW-0413">Isomerase</keyword>
<dbReference type="InterPro" id="IPR036237">
    <property type="entry name" value="Xyl_isomerase-like_sf"/>
</dbReference>
<comment type="caution">
    <text evidence="2">The sequence shown here is derived from an EMBL/GenBank/DDBJ whole genome shotgun (WGS) entry which is preliminary data.</text>
</comment>
<dbReference type="RefSeq" id="WP_133579323.1">
    <property type="nucleotide sequence ID" value="NZ_SNYJ01000003.1"/>
</dbReference>
<gene>
    <name evidence="2" type="ORF">EV213_10320</name>
</gene>
<dbReference type="AlphaFoldDB" id="A0A4R6U901"/>
<organism evidence="2 3">
    <name type="scientific">Aureibacillus halotolerans</name>
    <dbReference type="NCBI Taxonomy" id="1508390"/>
    <lineage>
        <taxon>Bacteria</taxon>
        <taxon>Bacillati</taxon>
        <taxon>Bacillota</taxon>
        <taxon>Bacilli</taxon>
        <taxon>Bacillales</taxon>
        <taxon>Bacillaceae</taxon>
        <taxon>Aureibacillus</taxon>
    </lineage>
</organism>
<evidence type="ECO:0000313" key="3">
    <source>
        <dbReference type="Proteomes" id="UP000295632"/>
    </source>
</evidence>
<name>A0A4R6U901_9BACI</name>
<dbReference type="SUPFAM" id="SSF51658">
    <property type="entry name" value="Xylose isomerase-like"/>
    <property type="match status" value="1"/>
</dbReference>
<dbReference type="PANTHER" id="PTHR12110:SF53">
    <property type="entry name" value="BLR5974 PROTEIN"/>
    <property type="match status" value="1"/>
</dbReference>
<keyword evidence="3" id="KW-1185">Reference proteome</keyword>
<dbReference type="InterPro" id="IPR050312">
    <property type="entry name" value="IolE/XylAMocC-like"/>
</dbReference>
<dbReference type="Gene3D" id="3.20.20.150">
    <property type="entry name" value="Divalent-metal-dependent TIM barrel enzymes"/>
    <property type="match status" value="1"/>
</dbReference>
<dbReference type="EMBL" id="SNYJ01000003">
    <property type="protein sequence ID" value="TDQ41443.1"/>
    <property type="molecule type" value="Genomic_DNA"/>
</dbReference>
<dbReference type="GO" id="GO:0016853">
    <property type="term" value="F:isomerase activity"/>
    <property type="evidence" value="ECO:0007669"/>
    <property type="project" value="UniProtKB-KW"/>
</dbReference>
<reference evidence="2 3" key="1">
    <citation type="submission" date="2019-03" db="EMBL/GenBank/DDBJ databases">
        <title>Genomic Encyclopedia of Type Strains, Phase IV (KMG-IV): sequencing the most valuable type-strain genomes for metagenomic binning, comparative biology and taxonomic classification.</title>
        <authorList>
            <person name="Goeker M."/>
        </authorList>
    </citation>
    <scope>NUCLEOTIDE SEQUENCE [LARGE SCALE GENOMIC DNA]</scope>
    <source>
        <strain evidence="2 3">DSM 28697</strain>
    </source>
</reference>
<dbReference type="InterPro" id="IPR013022">
    <property type="entry name" value="Xyl_isomerase-like_TIM-brl"/>
</dbReference>
<sequence length="290" mass="31872">MKFGVSSYSVSRAISSGHFDIFGAMEWIKEKGAEHIEIVPIGFDVNVQVARDIRKKGQDIGLEISNYAIGGQVLTDDGQVSTAEVERLKREVDIAEALGVKRMRHDVASHRDDRLTINHFDRDLSALADACREVAQYAKGAEITTSVENHGFYVQGAERVSRLIAAVNETNFALTLDVGNYLCVDEEPEASVMKTLELASMVHFKDFLIRRGERTPGGHWIQTPYGSYLRGTVIGDGGVDLSAIARRVAASYDGYVSVEFEGPEECLWAAELSLNNVKALFADLAKNQTA</sequence>
<proteinExistence type="predicted"/>
<accession>A0A4R6U901</accession>
<dbReference type="PANTHER" id="PTHR12110">
    <property type="entry name" value="HYDROXYPYRUVATE ISOMERASE"/>
    <property type="match status" value="1"/>
</dbReference>
<dbReference type="Proteomes" id="UP000295632">
    <property type="component" value="Unassembled WGS sequence"/>
</dbReference>
<evidence type="ECO:0000259" key="1">
    <source>
        <dbReference type="Pfam" id="PF01261"/>
    </source>
</evidence>